<keyword evidence="3" id="KW-0378">Hydrolase</keyword>
<reference evidence="3 4" key="1">
    <citation type="submission" date="2021-05" db="EMBL/GenBank/DDBJ databases">
        <title>Whole genome sequence of Curtobacterium flaccumfaciens pv. flaccumfaciens strain CFBP 8819.</title>
        <authorList>
            <person name="Osdaghi E."/>
            <person name="Taghouti G."/>
            <person name="Portier P."/>
            <person name="Fazliarab A."/>
            <person name="Taghavi S.M."/>
            <person name="Briand M."/>
            <person name="Le-Saux M."/>
            <person name="Jacques M.-A."/>
        </authorList>
    </citation>
    <scope>NUCLEOTIDE SEQUENCE [LARGE SCALE GENOMIC DNA]</scope>
    <source>
        <strain evidence="3 4">CFBP 8819</strain>
    </source>
</reference>
<evidence type="ECO:0000313" key="3">
    <source>
        <dbReference type="EMBL" id="MBT1588162.1"/>
    </source>
</evidence>
<name>A0ABS5VGC8_9MICO</name>
<evidence type="ECO:0000313" key="4">
    <source>
        <dbReference type="Proteomes" id="UP001519641"/>
    </source>
</evidence>
<dbReference type="Pfam" id="PF06259">
    <property type="entry name" value="Abhydrolase_8"/>
    <property type="match status" value="1"/>
</dbReference>
<comment type="caution">
    <text evidence="3">The sequence shown here is derived from an EMBL/GenBank/DDBJ whole genome shotgun (WGS) entry which is preliminary data.</text>
</comment>
<gene>
    <name evidence="3" type="ORF">KK097_10095</name>
</gene>
<dbReference type="GO" id="GO:0016787">
    <property type="term" value="F:hydrolase activity"/>
    <property type="evidence" value="ECO:0007669"/>
    <property type="project" value="UniProtKB-KW"/>
</dbReference>
<dbReference type="InterPro" id="IPR010427">
    <property type="entry name" value="DUF1023"/>
</dbReference>
<feature type="compositionally biased region" description="Basic and acidic residues" evidence="1">
    <location>
        <begin position="592"/>
        <end position="605"/>
    </location>
</feature>
<protein>
    <submittedName>
        <fullName evidence="3">Alpha/beta hydrolase family protein</fullName>
    </submittedName>
</protein>
<feature type="domain" description="DUF1023" evidence="2">
    <location>
        <begin position="384"/>
        <end position="547"/>
    </location>
</feature>
<dbReference type="RefSeq" id="WP_214544609.1">
    <property type="nucleotide sequence ID" value="NZ_JAHEWS010000013.1"/>
</dbReference>
<feature type="region of interest" description="Disordered" evidence="1">
    <location>
        <begin position="582"/>
        <end position="611"/>
    </location>
</feature>
<organism evidence="3 4">
    <name type="scientific">Curtobacterium aurantiacum</name>
    <dbReference type="NCBI Taxonomy" id="3236919"/>
    <lineage>
        <taxon>Bacteria</taxon>
        <taxon>Bacillati</taxon>
        <taxon>Actinomycetota</taxon>
        <taxon>Actinomycetes</taxon>
        <taxon>Micrococcales</taxon>
        <taxon>Microbacteriaceae</taxon>
        <taxon>Curtobacterium</taxon>
    </lineage>
</organism>
<feature type="compositionally biased region" description="Low complexity" evidence="1">
    <location>
        <begin position="134"/>
        <end position="144"/>
    </location>
</feature>
<sequence>MGEIQYDDAAADLLAQAASGAAETLRGQSAARRTGVENALDDFDGAYAKRFEESAQIEADDRPKLASVLDELSTQVDATTTAAANERQRQADLAAWQVRQDERDRESAEDPISVLRLPGMQSFDLKPSEIPIAPPSISASFSARTRTRTGGGTSGGTSSADPGHLQSFASGSRALDRAASTKQTTLRNAWTGFTASCGWAKIDGSTFLHGFERLLEENDADAAWADRIADAFEQAGGHGSISNATLDVSAAAELPPAFQQMLDPDLSAAEVAALWAGLGYSAADANDLRALPLPVLSVLGNLEGVDYWARDTANRVVLDARIRAAEQEVEDLRSTVAYDNGTSWMLASENLEALRAIDTASQFEQGSKAGERFIVSLTDDVPPLAAVSVGDLDTADNVTWAVPGMGSDTTGMVGWTDSAQHLYDQQADTGPEDRAVISWMGYKTPPQPVVSGKLDFGVLGSDYAETGGDQLAASIRGLDAVRQDDGPTTNVVAHSYGSTTSAYALTQSGVQVDSFTTIGSAGLPNSIEDADDLNADHVYAGQARDVWAIDPEKGDQWAWTGRLSPVHSQDPTDPDFGATAFGADGSGALNPVEDHGTHTEDERGYLDPNTESLTNIGFATTGHPELMTEAQPKGPTQFQESLLENPQWTL</sequence>
<evidence type="ECO:0000259" key="2">
    <source>
        <dbReference type="Pfam" id="PF06259"/>
    </source>
</evidence>
<keyword evidence="4" id="KW-1185">Reference proteome</keyword>
<feature type="compositionally biased region" description="Polar residues" evidence="1">
    <location>
        <begin position="634"/>
        <end position="650"/>
    </location>
</feature>
<feature type="region of interest" description="Disordered" evidence="1">
    <location>
        <begin position="134"/>
        <end position="181"/>
    </location>
</feature>
<feature type="region of interest" description="Disordered" evidence="1">
    <location>
        <begin position="630"/>
        <end position="650"/>
    </location>
</feature>
<accession>A0ABS5VGC8</accession>
<dbReference type="Proteomes" id="UP001519641">
    <property type="component" value="Unassembled WGS sequence"/>
</dbReference>
<evidence type="ECO:0000256" key="1">
    <source>
        <dbReference type="SAM" id="MobiDB-lite"/>
    </source>
</evidence>
<proteinExistence type="predicted"/>
<dbReference type="EMBL" id="JAHEWS010000013">
    <property type="protein sequence ID" value="MBT1588162.1"/>
    <property type="molecule type" value="Genomic_DNA"/>
</dbReference>